<name>A1ZRK4_MICM2</name>
<dbReference type="SUPFAM" id="SSF117892">
    <property type="entry name" value="Band 7/SPFH domain"/>
    <property type="match status" value="1"/>
</dbReference>
<evidence type="ECO:0000313" key="2">
    <source>
        <dbReference type="EMBL" id="EAY26909.1"/>
    </source>
</evidence>
<organism evidence="2 3">
    <name type="scientific">Microscilla marina ATCC 23134</name>
    <dbReference type="NCBI Taxonomy" id="313606"/>
    <lineage>
        <taxon>Bacteria</taxon>
        <taxon>Pseudomonadati</taxon>
        <taxon>Bacteroidota</taxon>
        <taxon>Cytophagia</taxon>
        <taxon>Cytophagales</taxon>
        <taxon>Microscillaceae</taxon>
        <taxon>Microscilla</taxon>
    </lineage>
</organism>
<evidence type="ECO:0000256" key="1">
    <source>
        <dbReference type="SAM" id="MobiDB-lite"/>
    </source>
</evidence>
<protein>
    <recommendedName>
        <fullName evidence="4">Band 7 domain-containing protein</fullName>
    </recommendedName>
</protein>
<comment type="caution">
    <text evidence="2">The sequence shown here is derived from an EMBL/GenBank/DDBJ whole genome shotgun (WGS) entry which is preliminary data.</text>
</comment>
<evidence type="ECO:0008006" key="4">
    <source>
        <dbReference type="Google" id="ProtNLM"/>
    </source>
</evidence>
<gene>
    <name evidence="2" type="ORF">M23134_03560</name>
</gene>
<proteinExistence type="predicted"/>
<evidence type="ECO:0000313" key="3">
    <source>
        <dbReference type="Proteomes" id="UP000004095"/>
    </source>
</evidence>
<dbReference type="OrthoDB" id="9815577at2"/>
<dbReference type="EMBL" id="AAWS01000028">
    <property type="protein sequence ID" value="EAY26909.1"/>
    <property type="molecule type" value="Genomic_DNA"/>
</dbReference>
<dbReference type="Proteomes" id="UP000004095">
    <property type="component" value="Unassembled WGS sequence"/>
</dbReference>
<accession>A1ZRK4</accession>
<sequence>MFLFKKAQTKQALVRVGAGGTVVSFGQIQVVPFFHHLTIIDLSLLHLSLHLSESQAILCKDFIKADVKVVFDIKVGANPSYIQNVFHSFDTDQLTDPTYLAQWFLPHFEHALRVVGQTMNFEDLRSQPDKLRDMTLEVIGKDLSGFELEDMLVESIERTSFDFYNEDDYLEQQGKAKAGRLAMKVPSKEESTVVGELDPLLHKNLMAEEAKQAFELESVKIEIKQQLEIARLEAEKQVELAKYTAKAEQNKPDDIDLELKKVRAQAQQEKQKIDQLQKEAERIKSEKKNDENNLKP</sequence>
<dbReference type="RefSeq" id="WP_002700022.1">
    <property type="nucleotide sequence ID" value="NZ_AAWS01000028.1"/>
</dbReference>
<dbReference type="AlphaFoldDB" id="A1ZRK4"/>
<dbReference type="eggNOG" id="COG2268">
    <property type="taxonomic scope" value="Bacteria"/>
</dbReference>
<dbReference type="Gene3D" id="3.30.479.30">
    <property type="entry name" value="Band 7 domain"/>
    <property type="match status" value="1"/>
</dbReference>
<dbReference type="InterPro" id="IPR036013">
    <property type="entry name" value="Band_7/SPFH_dom_sf"/>
</dbReference>
<keyword evidence="3" id="KW-1185">Reference proteome</keyword>
<feature type="region of interest" description="Disordered" evidence="1">
    <location>
        <begin position="268"/>
        <end position="296"/>
    </location>
</feature>
<reference evidence="2 3" key="1">
    <citation type="submission" date="2007-01" db="EMBL/GenBank/DDBJ databases">
        <authorList>
            <person name="Haygood M."/>
            <person name="Podell S."/>
            <person name="Anderson C."/>
            <person name="Hopkinson B."/>
            <person name="Roe K."/>
            <person name="Barbeau K."/>
            <person name="Gaasterland T."/>
            <person name="Ferriera S."/>
            <person name="Johnson J."/>
            <person name="Kravitz S."/>
            <person name="Beeson K."/>
            <person name="Sutton G."/>
            <person name="Rogers Y.-H."/>
            <person name="Friedman R."/>
            <person name="Frazier M."/>
            <person name="Venter J.C."/>
        </authorList>
    </citation>
    <scope>NUCLEOTIDE SEQUENCE [LARGE SCALE GENOMIC DNA]</scope>
    <source>
        <strain evidence="2 3">ATCC 23134</strain>
    </source>
</reference>
<feature type="compositionally biased region" description="Basic and acidic residues" evidence="1">
    <location>
        <begin position="269"/>
        <end position="296"/>
    </location>
</feature>